<dbReference type="PANTHER" id="PTHR47411">
    <property type="entry name" value="B3GNT1, BETA-1,3-N-ACETYLGUCOSAMINYLTRANSFERASE 1, HOMOLOG"/>
    <property type="match status" value="1"/>
</dbReference>
<comment type="caution">
    <text evidence="1">The sequence shown here is derived from an EMBL/GenBank/DDBJ whole genome shotgun (WGS) entry which is preliminary data.</text>
</comment>
<evidence type="ECO:0000313" key="1">
    <source>
        <dbReference type="EMBL" id="CAJ0568536.1"/>
    </source>
</evidence>
<dbReference type="EMBL" id="CATQJA010001757">
    <property type="protein sequence ID" value="CAJ0568536.1"/>
    <property type="molecule type" value="Genomic_DNA"/>
</dbReference>
<feature type="non-terminal residue" evidence="1">
    <location>
        <position position="1"/>
    </location>
</feature>
<keyword evidence="2" id="KW-1185">Reference proteome</keyword>
<organism evidence="1 2">
    <name type="scientific">Mesorhabditis spiculigera</name>
    <dbReference type="NCBI Taxonomy" id="96644"/>
    <lineage>
        <taxon>Eukaryota</taxon>
        <taxon>Metazoa</taxon>
        <taxon>Ecdysozoa</taxon>
        <taxon>Nematoda</taxon>
        <taxon>Chromadorea</taxon>
        <taxon>Rhabditida</taxon>
        <taxon>Rhabditina</taxon>
        <taxon>Rhabditomorpha</taxon>
        <taxon>Rhabditoidea</taxon>
        <taxon>Rhabditidae</taxon>
        <taxon>Mesorhabditinae</taxon>
        <taxon>Mesorhabditis</taxon>
    </lineage>
</organism>
<dbReference type="Pfam" id="PF13896">
    <property type="entry name" value="Glyco_transf_49"/>
    <property type="match status" value="1"/>
</dbReference>
<dbReference type="PANTHER" id="PTHR47411:SF3">
    <property type="entry name" value="I-BETA-1,3-N-ACETYLGLUCOSAMINYLTRANSFERASE"/>
    <property type="match status" value="1"/>
</dbReference>
<gene>
    <name evidence="1" type="ORF">MSPICULIGERA_LOCUS7053</name>
</gene>
<proteinExistence type="predicted"/>
<evidence type="ECO:0000313" key="2">
    <source>
        <dbReference type="Proteomes" id="UP001177023"/>
    </source>
</evidence>
<protein>
    <submittedName>
        <fullName evidence="1">Uncharacterized protein</fullName>
    </submittedName>
</protein>
<dbReference type="AlphaFoldDB" id="A0AA36CI85"/>
<accession>A0AA36CI85</accession>
<name>A0AA36CI85_9BILA</name>
<reference evidence="1" key="1">
    <citation type="submission" date="2023-06" db="EMBL/GenBank/DDBJ databases">
        <authorList>
            <person name="Delattre M."/>
        </authorList>
    </citation>
    <scope>NUCLEOTIDE SEQUENCE</scope>
    <source>
        <strain evidence="1">AF72</strain>
    </source>
</reference>
<sequence>MALGIGGFWEPQPLLHKSAPLCHENVPTRLRDMQYCIYALCRAGYQFAVPTHVFNVHPGIRNTTSPLDTAIRNHQKPLGLASAEEELLFGWNAATTYLFSRRTSDKFYGILLASDSSETASLLH</sequence>
<dbReference type="Proteomes" id="UP001177023">
    <property type="component" value="Unassembled WGS sequence"/>
</dbReference>